<evidence type="ECO:0000313" key="1">
    <source>
        <dbReference type="EMBL" id="MBX56430.1"/>
    </source>
</evidence>
<proteinExistence type="predicted"/>
<name>A0A2P2PNV3_RHIMU</name>
<dbReference type="EMBL" id="GGEC01075946">
    <property type="protein sequence ID" value="MBX56430.1"/>
    <property type="molecule type" value="Transcribed_RNA"/>
</dbReference>
<accession>A0A2P2PNV3</accession>
<sequence>MNLIIINLSQAKLSIEEKAPTVK</sequence>
<reference evidence="1" key="1">
    <citation type="submission" date="2018-02" db="EMBL/GenBank/DDBJ databases">
        <title>Rhizophora mucronata_Transcriptome.</title>
        <authorList>
            <person name="Meera S.P."/>
            <person name="Sreeshan A."/>
            <person name="Augustine A."/>
        </authorList>
    </citation>
    <scope>NUCLEOTIDE SEQUENCE</scope>
    <source>
        <tissue evidence="1">Leaf</tissue>
    </source>
</reference>
<dbReference type="AlphaFoldDB" id="A0A2P2PNV3"/>
<protein>
    <submittedName>
        <fullName evidence="1">Uncharacterized protein</fullName>
    </submittedName>
</protein>
<organism evidence="1">
    <name type="scientific">Rhizophora mucronata</name>
    <name type="common">Asiatic mangrove</name>
    <dbReference type="NCBI Taxonomy" id="61149"/>
    <lineage>
        <taxon>Eukaryota</taxon>
        <taxon>Viridiplantae</taxon>
        <taxon>Streptophyta</taxon>
        <taxon>Embryophyta</taxon>
        <taxon>Tracheophyta</taxon>
        <taxon>Spermatophyta</taxon>
        <taxon>Magnoliopsida</taxon>
        <taxon>eudicotyledons</taxon>
        <taxon>Gunneridae</taxon>
        <taxon>Pentapetalae</taxon>
        <taxon>rosids</taxon>
        <taxon>fabids</taxon>
        <taxon>Malpighiales</taxon>
        <taxon>Rhizophoraceae</taxon>
        <taxon>Rhizophora</taxon>
    </lineage>
</organism>